<dbReference type="PROSITE" id="PS00170">
    <property type="entry name" value="CSA_PPIASE_1"/>
    <property type="match status" value="1"/>
</dbReference>
<sequence length="194" mass="21245">MFANQLRGRKEEAGSRGSRVPVAVHAAHMAESVILETSLGDIELELYWEHAPRACRNFADLAKRGYYNGVVFHRIIQDFMIQGGDPTGTGRGGTSIYGQKFEDEIHAELRFTGAGILAMANAGPNTNGSQFFVTLAPTPFLDGKHTIFGRVSSGMRVVQRLGAVAVDNNDKPREDVKIHKARLAEKEHDAALLK</sequence>
<keyword evidence="3 7" id="KW-0697">Rotamase</keyword>
<evidence type="ECO:0000259" key="8">
    <source>
        <dbReference type="PROSITE" id="PS50072"/>
    </source>
</evidence>
<comment type="catalytic activity">
    <reaction evidence="1 7">
        <text>[protein]-peptidylproline (omega=180) = [protein]-peptidylproline (omega=0)</text>
        <dbReference type="Rhea" id="RHEA:16237"/>
        <dbReference type="Rhea" id="RHEA-COMP:10747"/>
        <dbReference type="Rhea" id="RHEA-COMP:10748"/>
        <dbReference type="ChEBI" id="CHEBI:83833"/>
        <dbReference type="ChEBI" id="CHEBI:83834"/>
        <dbReference type="EC" id="5.2.1.8"/>
    </reaction>
</comment>
<keyword evidence="4 7" id="KW-0413">Isomerase</keyword>
<evidence type="ECO:0000256" key="2">
    <source>
        <dbReference type="ARBA" id="ARBA00002388"/>
    </source>
</evidence>
<dbReference type="AlphaFoldDB" id="A0AAD6UZT2"/>
<evidence type="ECO:0000256" key="5">
    <source>
        <dbReference type="ARBA" id="ARBA00038147"/>
    </source>
</evidence>
<evidence type="ECO:0000313" key="9">
    <source>
        <dbReference type="EMBL" id="KAJ7193878.1"/>
    </source>
</evidence>
<comment type="function">
    <text evidence="2 7">PPIases accelerate the folding of proteins. It catalyzes the cis-trans isomerization of proline imidic peptide bonds in oligopeptides.</text>
</comment>
<dbReference type="GO" id="GO:0006457">
    <property type="term" value="P:protein folding"/>
    <property type="evidence" value="ECO:0007669"/>
    <property type="project" value="InterPro"/>
</dbReference>
<dbReference type="PANTHER" id="PTHR45625">
    <property type="entry name" value="PEPTIDYL-PROLYL CIS-TRANS ISOMERASE-RELATED"/>
    <property type="match status" value="1"/>
</dbReference>
<gene>
    <name evidence="9" type="ORF">GGX14DRAFT_477565</name>
</gene>
<feature type="binding site" evidence="6">
    <location>
        <begin position="128"/>
        <end position="132"/>
    </location>
    <ligand>
        <name>cyclosporin A</name>
        <dbReference type="ChEBI" id="CHEBI:4031"/>
    </ligand>
</feature>
<organism evidence="9 10">
    <name type="scientific">Mycena pura</name>
    <dbReference type="NCBI Taxonomy" id="153505"/>
    <lineage>
        <taxon>Eukaryota</taxon>
        <taxon>Fungi</taxon>
        <taxon>Dikarya</taxon>
        <taxon>Basidiomycota</taxon>
        <taxon>Agaricomycotina</taxon>
        <taxon>Agaricomycetes</taxon>
        <taxon>Agaricomycetidae</taxon>
        <taxon>Agaricales</taxon>
        <taxon>Marasmiineae</taxon>
        <taxon>Mycenaceae</taxon>
        <taxon>Mycena</taxon>
    </lineage>
</organism>
<dbReference type="InterPro" id="IPR044666">
    <property type="entry name" value="Cyclophilin_A-like"/>
</dbReference>
<feature type="binding site" evidence="6">
    <location>
        <begin position="118"/>
        <end position="123"/>
    </location>
    <ligand>
        <name>cyclosporin A</name>
        <dbReference type="ChEBI" id="CHEBI:4031"/>
    </ligand>
</feature>
<keyword evidence="10" id="KW-1185">Reference proteome</keyword>
<dbReference type="PRINTS" id="PR00153">
    <property type="entry name" value="CSAPPISMRASE"/>
</dbReference>
<dbReference type="EC" id="5.2.1.8" evidence="7"/>
<dbReference type="InterPro" id="IPR029000">
    <property type="entry name" value="Cyclophilin-like_dom_sf"/>
</dbReference>
<evidence type="ECO:0000256" key="7">
    <source>
        <dbReference type="RuleBase" id="RU363019"/>
    </source>
</evidence>
<dbReference type="InterPro" id="IPR002130">
    <property type="entry name" value="Cyclophilin-type_PPIase_dom"/>
</dbReference>
<dbReference type="SUPFAM" id="SSF50891">
    <property type="entry name" value="Cyclophilin-like"/>
    <property type="match status" value="1"/>
</dbReference>
<name>A0AAD6UZT2_9AGAR</name>
<evidence type="ECO:0000256" key="4">
    <source>
        <dbReference type="ARBA" id="ARBA00023235"/>
    </source>
</evidence>
<dbReference type="PIRSF" id="PIRSF001467">
    <property type="entry name" value="Peptidylpro_ismrse"/>
    <property type="match status" value="1"/>
</dbReference>
<dbReference type="Proteomes" id="UP001219525">
    <property type="component" value="Unassembled WGS sequence"/>
</dbReference>
<proteinExistence type="inferred from homology"/>
<accession>A0AAD6UZT2</accession>
<protein>
    <recommendedName>
        <fullName evidence="7">Peptidyl-prolyl cis-trans isomerase</fullName>
        <shortName evidence="7">PPIase</shortName>
        <ecNumber evidence="7">5.2.1.8</ecNumber>
    </recommendedName>
</protein>
<comment type="caution">
    <text evidence="9">The sequence shown here is derived from an EMBL/GenBank/DDBJ whole genome shotgun (WGS) entry which is preliminary data.</text>
</comment>
<dbReference type="InterPro" id="IPR024936">
    <property type="entry name" value="Cyclophilin-type_PPIase"/>
</dbReference>
<feature type="binding site" evidence="6">
    <location>
        <position position="144"/>
    </location>
    <ligand>
        <name>cyclosporin A</name>
        <dbReference type="ChEBI" id="CHEBI:4031"/>
    </ligand>
</feature>
<reference evidence="9" key="1">
    <citation type="submission" date="2023-03" db="EMBL/GenBank/DDBJ databases">
        <title>Massive genome expansion in bonnet fungi (Mycena s.s.) driven by repeated elements and novel gene families across ecological guilds.</title>
        <authorList>
            <consortium name="Lawrence Berkeley National Laboratory"/>
            <person name="Harder C.B."/>
            <person name="Miyauchi S."/>
            <person name="Viragh M."/>
            <person name="Kuo A."/>
            <person name="Thoen E."/>
            <person name="Andreopoulos B."/>
            <person name="Lu D."/>
            <person name="Skrede I."/>
            <person name="Drula E."/>
            <person name="Henrissat B."/>
            <person name="Morin E."/>
            <person name="Kohler A."/>
            <person name="Barry K."/>
            <person name="LaButti K."/>
            <person name="Morin E."/>
            <person name="Salamov A."/>
            <person name="Lipzen A."/>
            <person name="Mereny Z."/>
            <person name="Hegedus B."/>
            <person name="Baldrian P."/>
            <person name="Stursova M."/>
            <person name="Weitz H."/>
            <person name="Taylor A."/>
            <person name="Grigoriev I.V."/>
            <person name="Nagy L.G."/>
            <person name="Martin F."/>
            <person name="Kauserud H."/>
        </authorList>
    </citation>
    <scope>NUCLEOTIDE SEQUENCE</scope>
    <source>
        <strain evidence="9">9144</strain>
    </source>
</reference>
<comment type="similarity">
    <text evidence="5">Belongs to the cyclophilin-type PPIase family. PPIL1 subfamily.</text>
</comment>
<evidence type="ECO:0000256" key="6">
    <source>
        <dbReference type="PIRSR" id="PIRSR001467-1"/>
    </source>
</evidence>
<feature type="binding site" evidence="6">
    <location>
        <position position="138"/>
    </location>
    <ligand>
        <name>cyclosporin A</name>
        <dbReference type="ChEBI" id="CHEBI:4031"/>
    </ligand>
</feature>
<evidence type="ECO:0000313" key="10">
    <source>
        <dbReference type="Proteomes" id="UP001219525"/>
    </source>
</evidence>
<dbReference type="GO" id="GO:0071013">
    <property type="term" value="C:catalytic step 2 spliceosome"/>
    <property type="evidence" value="ECO:0007669"/>
    <property type="project" value="TreeGrafter"/>
</dbReference>
<dbReference type="FunFam" id="2.40.100.10:FF:000008">
    <property type="entry name" value="Peptidyl-prolyl cis-trans isomerase"/>
    <property type="match status" value="1"/>
</dbReference>
<dbReference type="Gene3D" id="2.40.100.10">
    <property type="entry name" value="Cyclophilin-like"/>
    <property type="match status" value="1"/>
</dbReference>
<dbReference type="InterPro" id="IPR020892">
    <property type="entry name" value="Cyclophilin-type_PPIase_CS"/>
</dbReference>
<feature type="domain" description="PPIase cyclophilin-type" evidence="8">
    <location>
        <begin position="29"/>
        <end position="183"/>
    </location>
</feature>
<dbReference type="PROSITE" id="PS50072">
    <property type="entry name" value="CSA_PPIASE_2"/>
    <property type="match status" value="1"/>
</dbReference>
<feature type="binding site" evidence="6">
    <location>
        <begin position="89"/>
        <end position="90"/>
    </location>
    <ligand>
        <name>cyclosporin A</name>
        <dbReference type="ChEBI" id="CHEBI:4031"/>
    </ligand>
</feature>
<dbReference type="Pfam" id="PF00160">
    <property type="entry name" value="Pro_isomerase"/>
    <property type="match status" value="1"/>
</dbReference>
<evidence type="ECO:0000256" key="1">
    <source>
        <dbReference type="ARBA" id="ARBA00000971"/>
    </source>
</evidence>
<feature type="binding site" evidence="6">
    <location>
        <begin position="73"/>
        <end position="84"/>
    </location>
    <ligand>
        <name>cyclosporin A</name>
        <dbReference type="ChEBI" id="CHEBI:4031"/>
    </ligand>
</feature>
<evidence type="ECO:0000256" key="3">
    <source>
        <dbReference type="ARBA" id="ARBA00023110"/>
    </source>
</evidence>
<dbReference type="EMBL" id="JARJCW010000104">
    <property type="protein sequence ID" value="KAJ7193878.1"/>
    <property type="molecule type" value="Genomic_DNA"/>
</dbReference>
<dbReference type="GO" id="GO:0003755">
    <property type="term" value="F:peptidyl-prolyl cis-trans isomerase activity"/>
    <property type="evidence" value="ECO:0007669"/>
    <property type="project" value="UniProtKB-UniRule"/>
</dbReference>
<dbReference type="PANTHER" id="PTHR45625:SF4">
    <property type="entry name" value="PEPTIDYLPROLYL ISOMERASE DOMAIN AND WD REPEAT-CONTAINING PROTEIN 1"/>
    <property type="match status" value="1"/>
</dbReference>